<evidence type="ECO:0000313" key="7">
    <source>
        <dbReference type="EMBL" id="MPN11582.1"/>
    </source>
</evidence>
<dbReference type="GO" id="GO:0051301">
    <property type="term" value="P:cell division"/>
    <property type="evidence" value="ECO:0007669"/>
    <property type="project" value="InterPro"/>
</dbReference>
<name>A0A645FDQ0_9ZZZZ</name>
<reference evidence="7" key="1">
    <citation type="submission" date="2019-08" db="EMBL/GenBank/DDBJ databases">
        <authorList>
            <person name="Kucharzyk K."/>
            <person name="Murdoch R.W."/>
            <person name="Higgins S."/>
            <person name="Loffler F."/>
        </authorList>
    </citation>
    <scope>NUCLEOTIDE SEQUENCE</scope>
</reference>
<keyword evidence="3" id="KW-0133">Cell shape</keyword>
<dbReference type="GO" id="GO:0005886">
    <property type="term" value="C:plasma membrane"/>
    <property type="evidence" value="ECO:0007669"/>
    <property type="project" value="TreeGrafter"/>
</dbReference>
<protein>
    <submittedName>
        <fullName evidence="7">Putative FtsW-like protein</fullName>
    </submittedName>
</protein>
<dbReference type="PANTHER" id="PTHR30474">
    <property type="entry name" value="CELL CYCLE PROTEIN"/>
    <property type="match status" value="1"/>
</dbReference>
<comment type="caution">
    <text evidence="7">The sequence shown here is derived from an EMBL/GenBank/DDBJ whole genome shotgun (WGS) entry which is preliminary data.</text>
</comment>
<feature type="transmembrane region" description="Helical" evidence="6">
    <location>
        <begin position="180"/>
        <end position="205"/>
    </location>
</feature>
<dbReference type="Pfam" id="PF01098">
    <property type="entry name" value="FTSW_RODA_SPOVE"/>
    <property type="match status" value="1"/>
</dbReference>
<sequence length="238" mass="26164">MLYAGLVVVTGDIGSALVFIMIFIGMMFVANVKLRYFAIGLLGILAMIPVVWSKVFSEIQKERFLALIYPEAYKDVIYQQDQCIKAIGSGQFLGKGLFNGSYTQAGIVPESRNDMILSVVGEELGFIGCVGLIILFTLIILKVLRNAKHTRDNPAMLVCYGIAFMIASQIIINIGMCLKLLPVIGITLPFMSAGGSSTLSIYIAVGLLMSVYRYNIEVEPVNFRLSNINTTYSNTFNK</sequence>
<keyword evidence="2 6" id="KW-0812">Transmembrane</keyword>
<evidence type="ECO:0000256" key="5">
    <source>
        <dbReference type="ARBA" id="ARBA00023136"/>
    </source>
</evidence>
<dbReference type="EMBL" id="VSSQ01057809">
    <property type="protein sequence ID" value="MPN11582.1"/>
    <property type="molecule type" value="Genomic_DNA"/>
</dbReference>
<dbReference type="GO" id="GO:0015648">
    <property type="term" value="F:lipid-linked peptidoglycan transporter activity"/>
    <property type="evidence" value="ECO:0007669"/>
    <property type="project" value="TreeGrafter"/>
</dbReference>
<organism evidence="7">
    <name type="scientific">bioreactor metagenome</name>
    <dbReference type="NCBI Taxonomy" id="1076179"/>
    <lineage>
        <taxon>unclassified sequences</taxon>
        <taxon>metagenomes</taxon>
        <taxon>ecological metagenomes</taxon>
    </lineage>
</organism>
<keyword evidence="5 6" id="KW-0472">Membrane</keyword>
<dbReference type="AlphaFoldDB" id="A0A645FDQ0"/>
<keyword evidence="4 6" id="KW-1133">Transmembrane helix</keyword>
<feature type="transmembrane region" description="Helical" evidence="6">
    <location>
        <begin position="156"/>
        <end position="174"/>
    </location>
</feature>
<dbReference type="GO" id="GO:0032153">
    <property type="term" value="C:cell division site"/>
    <property type="evidence" value="ECO:0007669"/>
    <property type="project" value="TreeGrafter"/>
</dbReference>
<feature type="transmembrane region" description="Helical" evidence="6">
    <location>
        <begin position="6"/>
        <end position="29"/>
    </location>
</feature>
<proteinExistence type="predicted"/>
<evidence type="ECO:0000256" key="2">
    <source>
        <dbReference type="ARBA" id="ARBA00022692"/>
    </source>
</evidence>
<evidence type="ECO:0000256" key="3">
    <source>
        <dbReference type="ARBA" id="ARBA00022960"/>
    </source>
</evidence>
<dbReference type="PANTHER" id="PTHR30474:SF1">
    <property type="entry name" value="PEPTIDOGLYCAN GLYCOSYLTRANSFERASE MRDB"/>
    <property type="match status" value="1"/>
</dbReference>
<feature type="transmembrane region" description="Helical" evidence="6">
    <location>
        <begin position="36"/>
        <end position="55"/>
    </location>
</feature>
<dbReference type="GO" id="GO:0008360">
    <property type="term" value="P:regulation of cell shape"/>
    <property type="evidence" value="ECO:0007669"/>
    <property type="project" value="UniProtKB-KW"/>
</dbReference>
<gene>
    <name evidence="7" type="primary">rodA_12</name>
    <name evidence="7" type="ORF">SDC9_158885</name>
</gene>
<accession>A0A645FDQ0</accession>
<evidence type="ECO:0000256" key="1">
    <source>
        <dbReference type="ARBA" id="ARBA00004141"/>
    </source>
</evidence>
<evidence type="ECO:0000256" key="4">
    <source>
        <dbReference type="ARBA" id="ARBA00022989"/>
    </source>
</evidence>
<evidence type="ECO:0000256" key="6">
    <source>
        <dbReference type="SAM" id="Phobius"/>
    </source>
</evidence>
<dbReference type="InterPro" id="IPR001182">
    <property type="entry name" value="FtsW/RodA"/>
</dbReference>
<comment type="subcellular location">
    <subcellularLocation>
        <location evidence="1">Membrane</location>
        <topology evidence="1">Multi-pass membrane protein</topology>
    </subcellularLocation>
</comment>
<feature type="transmembrane region" description="Helical" evidence="6">
    <location>
        <begin position="124"/>
        <end position="144"/>
    </location>
</feature>